<dbReference type="PANTHER" id="PTHR21600:SF89">
    <property type="entry name" value="RIBOSOMAL LARGE SUBUNIT PSEUDOURIDINE SYNTHASE A"/>
    <property type="match status" value="1"/>
</dbReference>
<dbReference type="OrthoDB" id="9807829at2"/>
<dbReference type="Pfam" id="PF00849">
    <property type="entry name" value="PseudoU_synth_2"/>
    <property type="match status" value="1"/>
</dbReference>
<dbReference type="Proteomes" id="UP000295215">
    <property type="component" value="Unassembled WGS sequence"/>
</dbReference>
<dbReference type="InterPro" id="IPR006224">
    <property type="entry name" value="PsdUridine_synth_RluA-like_CS"/>
</dbReference>
<dbReference type="AlphaFoldDB" id="A0A4R7EMA1"/>
<dbReference type="RefSeq" id="WP_133713776.1">
    <property type="nucleotide sequence ID" value="NZ_SOAG01000047.1"/>
</dbReference>
<evidence type="ECO:0000259" key="2">
    <source>
        <dbReference type="Pfam" id="PF00849"/>
    </source>
</evidence>
<dbReference type="InterPro" id="IPR006145">
    <property type="entry name" value="PsdUridine_synth_RsuA/RluA"/>
</dbReference>
<dbReference type="SUPFAM" id="SSF55120">
    <property type="entry name" value="Pseudouridine synthase"/>
    <property type="match status" value="1"/>
</dbReference>
<feature type="coiled-coil region" evidence="1">
    <location>
        <begin position="216"/>
        <end position="250"/>
    </location>
</feature>
<evidence type="ECO:0000256" key="1">
    <source>
        <dbReference type="SAM" id="Coils"/>
    </source>
</evidence>
<dbReference type="InterPro" id="IPR050188">
    <property type="entry name" value="RluA_PseudoU_synthase"/>
</dbReference>
<dbReference type="InterPro" id="IPR020103">
    <property type="entry name" value="PsdUridine_synth_cat_dom_sf"/>
</dbReference>
<feature type="domain" description="Pseudouridine synthase RsuA/RluA-like" evidence="2">
    <location>
        <begin position="366"/>
        <end position="513"/>
    </location>
</feature>
<comment type="caution">
    <text evidence="3">The sequence shown here is derived from an EMBL/GenBank/DDBJ whole genome shotgun (WGS) entry which is preliminary data.</text>
</comment>
<gene>
    <name evidence="3" type="ORF">C8P70_1474</name>
</gene>
<proteinExistence type="predicted"/>
<dbReference type="Gene3D" id="3.30.2350.10">
    <property type="entry name" value="Pseudouridine synthase"/>
    <property type="match status" value="1"/>
</dbReference>
<dbReference type="GO" id="GO:0000455">
    <property type="term" value="P:enzyme-directed rRNA pseudouridine synthesis"/>
    <property type="evidence" value="ECO:0007669"/>
    <property type="project" value="TreeGrafter"/>
</dbReference>
<dbReference type="GO" id="GO:0140098">
    <property type="term" value="F:catalytic activity, acting on RNA"/>
    <property type="evidence" value="ECO:0007669"/>
    <property type="project" value="UniProtKB-ARBA"/>
</dbReference>
<dbReference type="PANTHER" id="PTHR21600">
    <property type="entry name" value="MITOCHONDRIAL RNA PSEUDOURIDINE SYNTHASE"/>
    <property type="match status" value="1"/>
</dbReference>
<dbReference type="GO" id="GO:0003723">
    <property type="term" value="F:RNA binding"/>
    <property type="evidence" value="ECO:0007669"/>
    <property type="project" value="InterPro"/>
</dbReference>
<protein>
    <submittedName>
        <fullName evidence="3">RluA family pseudouridine synthase</fullName>
    </submittedName>
</protein>
<dbReference type="EMBL" id="SOAG01000047">
    <property type="protein sequence ID" value="TDS50940.1"/>
    <property type="molecule type" value="Genomic_DNA"/>
</dbReference>
<reference evidence="3 4" key="1">
    <citation type="submission" date="2019-03" db="EMBL/GenBank/DDBJ databases">
        <title>Genomic Encyclopedia of Archaeal and Bacterial Type Strains, Phase II (KMG-II): from individual species to whole genera.</title>
        <authorList>
            <person name="Goeker M."/>
        </authorList>
    </citation>
    <scope>NUCLEOTIDE SEQUENCE [LARGE SCALE GENOMIC DNA]</scope>
    <source>
        <strain evidence="3 4">DSM 28213</strain>
    </source>
</reference>
<evidence type="ECO:0000313" key="3">
    <source>
        <dbReference type="EMBL" id="TDS50940.1"/>
    </source>
</evidence>
<evidence type="ECO:0000313" key="4">
    <source>
        <dbReference type="Proteomes" id="UP000295215"/>
    </source>
</evidence>
<dbReference type="PROSITE" id="PS01129">
    <property type="entry name" value="PSI_RLU"/>
    <property type="match status" value="1"/>
</dbReference>
<name>A0A4R7EMA1_9FLAO</name>
<keyword evidence="1" id="KW-0175">Coiled coil</keyword>
<accession>A0A4R7EMA1</accession>
<organism evidence="3 4">
    <name type="scientific">Myroides indicus</name>
    <dbReference type="NCBI Taxonomy" id="1323422"/>
    <lineage>
        <taxon>Bacteria</taxon>
        <taxon>Pseudomonadati</taxon>
        <taxon>Bacteroidota</taxon>
        <taxon>Flavobacteriia</taxon>
        <taxon>Flavobacteriales</taxon>
        <taxon>Flavobacteriaceae</taxon>
        <taxon>Myroides</taxon>
    </lineage>
</organism>
<dbReference type="GO" id="GO:0009982">
    <property type="term" value="F:pseudouridine synthase activity"/>
    <property type="evidence" value="ECO:0007669"/>
    <property type="project" value="InterPro"/>
</dbReference>
<keyword evidence="4" id="KW-1185">Reference proteome</keyword>
<dbReference type="CDD" id="cd02869">
    <property type="entry name" value="PseudoU_synth_RluA_like"/>
    <property type="match status" value="1"/>
</dbReference>
<sequence length="560" mass="64807">MSATLPIFRSFKTDISSIELPEKFTYPFYYEPHILSKIAAEELQNELEKHPLIAPLFDQNHPSSLSAGKMFGILVVKDQDNNIGYLAGFSGKLGNYTHIKGFVPPVFDLWNNEGFFVKEEAVLNFINAKIKKTEEDNIYRTAREMLTQQIQESQKAIAEKKTDLKKLKRERKTIREQKKNILDANAFEQLNEELIKQSLRDKHELRVITAYWQQQINQSKEIIRDFETVIQQLKNERKQKSNALQQKLFQQYRFLNQKGEEKNLLDIFADTAIQQPPAAAGDCAAPKLLQYAYVHYYHPIAMAEFWWGEAPKSEIRKHKYFYPACRGKCEPILGHMLEGLTIEDNPLLQNPALQTPLEIVFEDDYFAVINKPAEFLSVPGIYIQDSVYERMKLRYPKATGPLIVHRLDMATSGILIIAKDKESHKALQSQFIKKTVEKRYVALLDGTLKKNSGFIDLPLRVDLDDRPRQMVCHEYGKTAKTKWKVVKLINGKTKVYLYPVTGRTHQLRVHASHPLGLNIPITGDDLYGKKSDRLYLHAQKITFKHPKTYETISFEVNEDF</sequence>
<feature type="coiled-coil region" evidence="1">
    <location>
        <begin position="143"/>
        <end position="184"/>
    </location>
</feature>